<dbReference type="PANTHER" id="PTHR30487:SF0">
    <property type="entry name" value="PREPILIN LEADER PEPTIDASE_N-METHYLTRANSFERASE-RELATED"/>
    <property type="match status" value="1"/>
</dbReference>
<dbReference type="Pfam" id="PF01478">
    <property type="entry name" value="Peptidase_A24"/>
    <property type="match status" value="1"/>
</dbReference>
<accession>A0ABY9TGB5</accession>
<protein>
    <submittedName>
        <fullName evidence="4">A24 family peptidase</fullName>
        <ecNumber evidence="4">3.4.23.-</ecNumber>
    </submittedName>
</protein>
<dbReference type="Proteomes" id="UP001248581">
    <property type="component" value="Chromosome"/>
</dbReference>
<dbReference type="Gene3D" id="1.20.120.1220">
    <property type="match status" value="1"/>
</dbReference>
<reference evidence="5" key="1">
    <citation type="submission" date="2023-09" db="EMBL/GenBank/DDBJ databases">
        <authorList>
            <person name="Li S."/>
            <person name="Li X."/>
            <person name="Zhang C."/>
            <person name="Zhao Z."/>
        </authorList>
    </citation>
    <scope>NUCLEOTIDE SEQUENCE [LARGE SCALE GENOMIC DNA]</scope>
    <source>
        <strain evidence="5">SQ345</strain>
    </source>
</reference>
<feature type="transmembrane region" description="Helical" evidence="2">
    <location>
        <begin position="37"/>
        <end position="55"/>
    </location>
</feature>
<keyword evidence="5" id="KW-1185">Reference proteome</keyword>
<feature type="transmembrane region" description="Helical" evidence="2">
    <location>
        <begin position="61"/>
        <end position="78"/>
    </location>
</feature>
<organism evidence="4 5">
    <name type="scientific">Thalassotalea nanhaiensis</name>
    <dbReference type="NCBI Taxonomy" id="3065648"/>
    <lineage>
        <taxon>Bacteria</taxon>
        <taxon>Pseudomonadati</taxon>
        <taxon>Pseudomonadota</taxon>
        <taxon>Gammaproteobacteria</taxon>
        <taxon>Alteromonadales</taxon>
        <taxon>Colwelliaceae</taxon>
        <taxon>Thalassotalea</taxon>
    </lineage>
</organism>
<feature type="transmembrane region" description="Helical" evidence="2">
    <location>
        <begin position="90"/>
        <end position="121"/>
    </location>
</feature>
<dbReference type="EC" id="3.4.23.-" evidence="4"/>
<name>A0ABY9TGB5_9GAMM</name>
<dbReference type="InterPro" id="IPR050882">
    <property type="entry name" value="Prepilin_peptidase/N-MTase"/>
</dbReference>
<dbReference type="EMBL" id="CP134146">
    <property type="protein sequence ID" value="WNC67659.1"/>
    <property type="molecule type" value="Genomic_DNA"/>
</dbReference>
<proteinExistence type="inferred from homology"/>
<feature type="domain" description="Prepilin type IV endopeptidase peptidase" evidence="3">
    <location>
        <begin position="14"/>
        <end position="117"/>
    </location>
</feature>
<keyword evidence="2" id="KW-1133">Transmembrane helix</keyword>
<evidence type="ECO:0000256" key="1">
    <source>
        <dbReference type="ARBA" id="ARBA00005801"/>
    </source>
</evidence>
<sequence>MILDASTSLVIMLLIAIVCLVIALYFDLKYQKIPNSLCLVFIFIALVLQLLFYRLQGGLDLLFGVVLAFILLFPAFYIKALGGGDVKLMMAIGALCGPLLIAWSIAYAIIFGGIISIFLGINKSGWAGLKQTLIRYYHCFYLKQYFKPSTGEVAELRVPYAPALALGWIWACSQSDEVMLAISTFRYQFFS</sequence>
<evidence type="ECO:0000313" key="5">
    <source>
        <dbReference type="Proteomes" id="UP001248581"/>
    </source>
</evidence>
<dbReference type="RefSeq" id="WP_348386818.1">
    <property type="nucleotide sequence ID" value="NZ_CP134146.1"/>
</dbReference>
<comment type="similarity">
    <text evidence="1">Belongs to the peptidase A24 family.</text>
</comment>
<evidence type="ECO:0000259" key="3">
    <source>
        <dbReference type="Pfam" id="PF01478"/>
    </source>
</evidence>
<dbReference type="GO" id="GO:0016787">
    <property type="term" value="F:hydrolase activity"/>
    <property type="evidence" value="ECO:0007669"/>
    <property type="project" value="UniProtKB-KW"/>
</dbReference>
<gene>
    <name evidence="4" type="ORF">RI845_14175</name>
</gene>
<dbReference type="PANTHER" id="PTHR30487">
    <property type="entry name" value="TYPE 4 PREPILIN-LIKE PROTEINS LEADER PEPTIDE-PROCESSING ENZYME"/>
    <property type="match status" value="1"/>
</dbReference>
<dbReference type="InterPro" id="IPR000045">
    <property type="entry name" value="Prepilin_IV_endopep_pep"/>
</dbReference>
<keyword evidence="2" id="KW-0812">Transmembrane</keyword>
<keyword evidence="4" id="KW-0378">Hydrolase</keyword>
<evidence type="ECO:0000256" key="2">
    <source>
        <dbReference type="SAM" id="Phobius"/>
    </source>
</evidence>
<keyword evidence="2" id="KW-0472">Membrane</keyword>
<evidence type="ECO:0000313" key="4">
    <source>
        <dbReference type="EMBL" id="WNC67659.1"/>
    </source>
</evidence>
<feature type="transmembrane region" description="Helical" evidence="2">
    <location>
        <begin position="6"/>
        <end position="25"/>
    </location>
</feature>